<gene>
    <name evidence="2" type="ORF">UFOVP860_20</name>
</gene>
<dbReference type="Gene3D" id="1.10.30.50">
    <property type="match status" value="1"/>
</dbReference>
<feature type="domain" description="HNH nuclease" evidence="1">
    <location>
        <begin position="34"/>
        <end position="86"/>
    </location>
</feature>
<dbReference type="InterPro" id="IPR003615">
    <property type="entry name" value="HNH_nuc"/>
</dbReference>
<dbReference type="InterPro" id="IPR002711">
    <property type="entry name" value="HNH"/>
</dbReference>
<dbReference type="EMBL" id="LR796812">
    <property type="protein sequence ID" value="CAB4167445.1"/>
    <property type="molecule type" value="Genomic_DNA"/>
</dbReference>
<sequence length="99" mass="11176">MLTPRVPTMDTRTAKPTAKTADAELLSAEWREMRARVIRETRGRCQHPGCGKAEGRMYVDHIVERRDGGAVLDRANLQCLCPRHHALKSNAERAKRARA</sequence>
<proteinExistence type="predicted"/>
<reference evidence="2" key="1">
    <citation type="submission" date="2020-04" db="EMBL/GenBank/DDBJ databases">
        <authorList>
            <person name="Chiriac C."/>
            <person name="Salcher M."/>
            <person name="Ghai R."/>
            <person name="Kavagutti S V."/>
        </authorList>
    </citation>
    <scope>NUCLEOTIDE SEQUENCE</scope>
</reference>
<name>A0A6J5PEF3_9CAUD</name>
<dbReference type="GO" id="GO:0008270">
    <property type="term" value="F:zinc ion binding"/>
    <property type="evidence" value="ECO:0007669"/>
    <property type="project" value="InterPro"/>
</dbReference>
<accession>A0A6J5PEF3</accession>
<dbReference type="Pfam" id="PF01844">
    <property type="entry name" value="HNH"/>
    <property type="match status" value="1"/>
</dbReference>
<dbReference type="GO" id="GO:0003676">
    <property type="term" value="F:nucleic acid binding"/>
    <property type="evidence" value="ECO:0007669"/>
    <property type="project" value="InterPro"/>
</dbReference>
<evidence type="ECO:0000313" key="2">
    <source>
        <dbReference type="EMBL" id="CAB4167445.1"/>
    </source>
</evidence>
<dbReference type="GO" id="GO:0004519">
    <property type="term" value="F:endonuclease activity"/>
    <property type="evidence" value="ECO:0007669"/>
    <property type="project" value="InterPro"/>
</dbReference>
<dbReference type="SMART" id="SM00507">
    <property type="entry name" value="HNHc"/>
    <property type="match status" value="1"/>
</dbReference>
<protein>
    <submittedName>
        <fullName evidence="2">HNHc domain containing protein</fullName>
    </submittedName>
</protein>
<organism evidence="2">
    <name type="scientific">uncultured Caudovirales phage</name>
    <dbReference type="NCBI Taxonomy" id="2100421"/>
    <lineage>
        <taxon>Viruses</taxon>
        <taxon>Duplodnaviria</taxon>
        <taxon>Heunggongvirae</taxon>
        <taxon>Uroviricota</taxon>
        <taxon>Caudoviricetes</taxon>
        <taxon>Peduoviridae</taxon>
        <taxon>Maltschvirus</taxon>
        <taxon>Maltschvirus maltsch</taxon>
    </lineage>
</organism>
<dbReference type="CDD" id="cd00085">
    <property type="entry name" value="HNHc"/>
    <property type="match status" value="1"/>
</dbReference>
<evidence type="ECO:0000259" key="1">
    <source>
        <dbReference type="SMART" id="SM00507"/>
    </source>
</evidence>